<dbReference type="InterPro" id="IPR020471">
    <property type="entry name" value="AKR"/>
</dbReference>
<dbReference type="Proteomes" id="UP001497512">
    <property type="component" value="Chromosome 16"/>
</dbReference>
<dbReference type="Gene3D" id="3.20.20.100">
    <property type="entry name" value="NADP-dependent oxidoreductase domain"/>
    <property type="match status" value="2"/>
</dbReference>
<protein>
    <recommendedName>
        <fullName evidence="1">NADP-dependent oxidoreductase domain-containing protein</fullName>
    </recommendedName>
</protein>
<gene>
    <name evidence="2" type="ORF">CSSPTR1EN2_LOCUS9064</name>
</gene>
<accession>A0ABP0TY96</accession>
<dbReference type="InterPro" id="IPR023210">
    <property type="entry name" value="NADP_OxRdtase_dom"/>
</dbReference>
<name>A0ABP0TY96_9BRYO</name>
<dbReference type="Pfam" id="PF00248">
    <property type="entry name" value="Aldo_ket_red"/>
    <property type="match status" value="1"/>
</dbReference>
<sequence length="211" mass="22816">MVRSVKLNSGSSLPILGMGTVALSESQQQVKDTLLTAIEVGAAAADADAQAALCYSQVGYRHFDTAMLYGTEAARRDALVEAFSTGLVKREEIFVTTKLWITDNHCCCSACSSNQSLIREYWKNKAIQVTAYSPLTSPAPGAEVYFNQRISVLKDPIILAIAEQHAKSPAQKISTIPQAQGTCGEFMVNEGTGPYCTLQELWDDEGDRVAS</sequence>
<proteinExistence type="predicted"/>
<dbReference type="PANTHER" id="PTHR11732">
    <property type="entry name" value="ALDO/KETO REDUCTASE"/>
    <property type="match status" value="1"/>
</dbReference>
<dbReference type="EMBL" id="OZ019908">
    <property type="protein sequence ID" value="CAK9207953.1"/>
    <property type="molecule type" value="Genomic_DNA"/>
</dbReference>
<evidence type="ECO:0000259" key="1">
    <source>
        <dbReference type="Pfam" id="PF00248"/>
    </source>
</evidence>
<evidence type="ECO:0000313" key="3">
    <source>
        <dbReference type="Proteomes" id="UP001497512"/>
    </source>
</evidence>
<reference evidence="2" key="1">
    <citation type="submission" date="2024-02" db="EMBL/GenBank/DDBJ databases">
        <authorList>
            <consortium name="ELIXIR-Norway"/>
            <consortium name="Elixir Norway"/>
        </authorList>
    </citation>
    <scope>NUCLEOTIDE SEQUENCE</scope>
</reference>
<keyword evidence="3" id="KW-1185">Reference proteome</keyword>
<organism evidence="2 3">
    <name type="scientific">Sphagnum troendelagicum</name>
    <dbReference type="NCBI Taxonomy" id="128251"/>
    <lineage>
        <taxon>Eukaryota</taxon>
        <taxon>Viridiplantae</taxon>
        <taxon>Streptophyta</taxon>
        <taxon>Embryophyta</taxon>
        <taxon>Bryophyta</taxon>
        <taxon>Sphagnophytina</taxon>
        <taxon>Sphagnopsida</taxon>
        <taxon>Sphagnales</taxon>
        <taxon>Sphagnaceae</taxon>
        <taxon>Sphagnum</taxon>
    </lineage>
</organism>
<dbReference type="InterPro" id="IPR036812">
    <property type="entry name" value="NAD(P)_OxRdtase_dom_sf"/>
</dbReference>
<evidence type="ECO:0000313" key="2">
    <source>
        <dbReference type="EMBL" id="CAK9207953.1"/>
    </source>
</evidence>
<dbReference type="SUPFAM" id="SSF51430">
    <property type="entry name" value="NAD(P)-linked oxidoreductase"/>
    <property type="match status" value="1"/>
</dbReference>
<feature type="domain" description="NADP-dependent oxidoreductase" evidence="1">
    <location>
        <begin position="54"/>
        <end position="105"/>
    </location>
</feature>